<reference evidence="1 2" key="1">
    <citation type="journal article" date="2018" name="New Phytol.">
        <title>Phylogenomics of Endogonaceae and evolution of mycorrhizas within Mucoromycota.</title>
        <authorList>
            <person name="Chang Y."/>
            <person name="Desiro A."/>
            <person name="Na H."/>
            <person name="Sandor L."/>
            <person name="Lipzen A."/>
            <person name="Clum A."/>
            <person name="Barry K."/>
            <person name="Grigoriev I.V."/>
            <person name="Martin F.M."/>
            <person name="Stajich J.E."/>
            <person name="Smith M.E."/>
            <person name="Bonito G."/>
            <person name="Spatafora J.W."/>
        </authorList>
    </citation>
    <scope>NUCLEOTIDE SEQUENCE [LARGE SCALE GENOMIC DNA]</scope>
    <source>
        <strain evidence="1 2">AD002</strain>
    </source>
</reference>
<name>A0A433Q6L4_9FUNG</name>
<organism evidence="1 2">
    <name type="scientific">Jimgerdemannia flammicorona</name>
    <dbReference type="NCBI Taxonomy" id="994334"/>
    <lineage>
        <taxon>Eukaryota</taxon>
        <taxon>Fungi</taxon>
        <taxon>Fungi incertae sedis</taxon>
        <taxon>Mucoromycota</taxon>
        <taxon>Mucoromycotina</taxon>
        <taxon>Endogonomycetes</taxon>
        <taxon>Endogonales</taxon>
        <taxon>Endogonaceae</taxon>
        <taxon>Jimgerdemannia</taxon>
    </lineage>
</organism>
<sequence length="176" mass="18821">MQVRVLAIMQFGPILVGHAPAIPVHVHVDVAHQLAHIVVTTVFGSAVGNDPSHVGTLGFLRQWDAGRSEDVGDDAGAEVAHGKRRVQPGSFTGDSAVLRIQGWVLSAGFGGKSLDLKSGAWKTTTVASLNLLLSNVMVQTYGSPQLSILSPSYGKMRNHEVQYSTSGPSMMFCWRE</sequence>
<protein>
    <submittedName>
        <fullName evidence="1">Uncharacterized protein</fullName>
    </submittedName>
</protein>
<keyword evidence="2" id="KW-1185">Reference proteome</keyword>
<evidence type="ECO:0000313" key="1">
    <source>
        <dbReference type="EMBL" id="RUS25412.1"/>
    </source>
</evidence>
<accession>A0A433Q6L4</accession>
<comment type="caution">
    <text evidence="1">The sequence shown here is derived from an EMBL/GenBank/DDBJ whole genome shotgun (WGS) entry which is preliminary data.</text>
</comment>
<gene>
    <name evidence="1" type="ORF">BC938DRAFT_472219</name>
</gene>
<dbReference type="EMBL" id="RBNJ01013042">
    <property type="protein sequence ID" value="RUS25412.1"/>
    <property type="molecule type" value="Genomic_DNA"/>
</dbReference>
<dbReference type="AlphaFoldDB" id="A0A433Q6L4"/>
<evidence type="ECO:0000313" key="2">
    <source>
        <dbReference type="Proteomes" id="UP000274822"/>
    </source>
</evidence>
<proteinExistence type="predicted"/>
<dbReference type="Proteomes" id="UP000274822">
    <property type="component" value="Unassembled WGS sequence"/>
</dbReference>